<dbReference type="SUPFAM" id="SSF56300">
    <property type="entry name" value="Metallo-dependent phosphatases"/>
    <property type="match status" value="1"/>
</dbReference>
<proteinExistence type="predicted"/>
<feature type="domain" description="Calcineurin-like phosphoesterase" evidence="1">
    <location>
        <begin position="32"/>
        <end position="229"/>
    </location>
</feature>
<evidence type="ECO:0000313" key="3">
    <source>
        <dbReference type="Proteomes" id="UP000596351"/>
    </source>
</evidence>
<dbReference type="Pfam" id="PF00149">
    <property type="entry name" value="Metallophos"/>
    <property type="match status" value="1"/>
</dbReference>
<name>A0ABX7F1B4_9HYPH</name>
<dbReference type="Gene3D" id="3.60.21.10">
    <property type="match status" value="1"/>
</dbReference>
<dbReference type="Proteomes" id="UP000596351">
    <property type="component" value="Plasmid p1"/>
</dbReference>
<dbReference type="InterPro" id="IPR029052">
    <property type="entry name" value="Metallo-depent_PP-like"/>
</dbReference>
<dbReference type="RefSeq" id="WP_203020872.1">
    <property type="nucleotide sequence ID" value="NZ_CP032406.1"/>
</dbReference>
<accession>A0ABX7F1B4</accession>
<dbReference type="PANTHER" id="PTHR42850">
    <property type="entry name" value="METALLOPHOSPHOESTERASE"/>
    <property type="match status" value="1"/>
</dbReference>
<keyword evidence="2" id="KW-0614">Plasmid</keyword>
<sequence>MKSWLASLFDRKHTSSPNPLARVTAEPHFAAVYAVGDVHGCLNELLAIERKIIADGQKFGGEKLIVMLGDYIDRGPSSASVIEHLLKPPPETFRRICLMGNHDQMFLEFWRAPSIRAQWLGLGGDETLASYGIYLADHGNHPLVSQLHALVPQEHIEFLAQLPVMLRVGRYCFVHAGIDPSLPLDEQLDDVLLTSRPHQFAWNRYSRGEIVIHGHTPVQEVDLSAPSINLDLKVYETGQLAALRMLDDKLDVILSS</sequence>
<dbReference type="InterPro" id="IPR050126">
    <property type="entry name" value="Ap4A_hydrolase"/>
</dbReference>
<organism evidence="2 3">
    <name type="scientific">Rhizobium rosettiformans</name>
    <dbReference type="NCBI Taxonomy" id="1368430"/>
    <lineage>
        <taxon>Bacteria</taxon>
        <taxon>Pseudomonadati</taxon>
        <taxon>Pseudomonadota</taxon>
        <taxon>Alphaproteobacteria</taxon>
        <taxon>Hyphomicrobiales</taxon>
        <taxon>Rhizobiaceae</taxon>
        <taxon>Rhizobium/Agrobacterium group</taxon>
        <taxon>Rhizobium</taxon>
    </lineage>
</organism>
<dbReference type="EMBL" id="CP032406">
    <property type="protein sequence ID" value="QRF54345.1"/>
    <property type="molecule type" value="Genomic_DNA"/>
</dbReference>
<dbReference type="InterPro" id="IPR004843">
    <property type="entry name" value="Calcineurin-like_PHP"/>
</dbReference>
<evidence type="ECO:0000259" key="1">
    <source>
        <dbReference type="Pfam" id="PF00149"/>
    </source>
</evidence>
<dbReference type="CDD" id="cd00144">
    <property type="entry name" value="MPP_PPP_family"/>
    <property type="match status" value="1"/>
</dbReference>
<dbReference type="PANTHER" id="PTHR42850:SF4">
    <property type="entry name" value="ZINC-DEPENDENT ENDOPOLYPHOSPHATASE"/>
    <property type="match status" value="1"/>
</dbReference>
<geneLocation type="plasmid" evidence="2 3">
    <name>p1</name>
</geneLocation>
<keyword evidence="3" id="KW-1185">Reference proteome</keyword>
<protein>
    <submittedName>
        <fullName evidence="2">Serine/threonine protein phosphatase</fullName>
    </submittedName>
</protein>
<reference evidence="2 3" key="1">
    <citation type="submission" date="2018-09" db="EMBL/GenBank/DDBJ databases">
        <title>Rhizobium sp. MAE2-X.</title>
        <authorList>
            <person name="Lee Y."/>
            <person name="Jeon C.O."/>
        </authorList>
    </citation>
    <scope>NUCLEOTIDE SEQUENCE [LARGE SCALE GENOMIC DNA]</scope>
    <source>
        <strain evidence="2 3">MAE2-X</strain>
        <plasmid evidence="2 3">p1</plasmid>
    </source>
</reference>
<gene>
    <name evidence="2" type="ORF">D4A92_22775</name>
</gene>
<evidence type="ECO:0000313" key="2">
    <source>
        <dbReference type="EMBL" id="QRF54345.1"/>
    </source>
</evidence>